<gene>
    <name evidence="7" type="primary">mraZ</name>
    <name evidence="9" type="ORF">A2V68_02185</name>
</gene>
<evidence type="ECO:0000256" key="7">
    <source>
        <dbReference type="HAMAP-Rule" id="MF_01008"/>
    </source>
</evidence>
<organism evidence="9 10">
    <name type="scientific">candidate division Kazan bacterium RBG_13_50_9</name>
    <dbReference type="NCBI Taxonomy" id="1798535"/>
    <lineage>
        <taxon>Bacteria</taxon>
        <taxon>Bacteria division Kazan-3B-28</taxon>
    </lineage>
</organism>
<dbReference type="Gene3D" id="3.40.1550.20">
    <property type="entry name" value="Transcriptional regulator MraZ domain"/>
    <property type="match status" value="1"/>
</dbReference>
<keyword evidence="9" id="KW-0132">Cell division</keyword>
<dbReference type="AlphaFoldDB" id="A0A1F4NRR4"/>
<dbReference type="InterPro" id="IPR035642">
    <property type="entry name" value="MraZ_N"/>
</dbReference>
<dbReference type="GO" id="GO:0003700">
    <property type="term" value="F:DNA-binding transcription factor activity"/>
    <property type="evidence" value="ECO:0007669"/>
    <property type="project" value="UniProtKB-UniRule"/>
</dbReference>
<dbReference type="GO" id="GO:0000976">
    <property type="term" value="F:transcription cis-regulatory region binding"/>
    <property type="evidence" value="ECO:0007669"/>
    <property type="project" value="TreeGrafter"/>
</dbReference>
<accession>A0A1F4NRR4</accession>
<keyword evidence="4 7" id="KW-0805">Transcription regulation</keyword>
<name>A0A1F4NRR4_UNCK3</name>
<dbReference type="InterPro" id="IPR007159">
    <property type="entry name" value="SpoVT-AbrB_dom"/>
</dbReference>
<keyword evidence="5 7" id="KW-0238">DNA-binding</keyword>
<dbReference type="HAMAP" id="MF_01008">
    <property type="entry name" value="MraZ"/>
    <property type="match status" value="1"/>
</dbReference>
<evidence type="ECO:0000256" key="4">
    <source>
        <dbReference type="ARBA" id="ARBA00023015"/>
    </source>
</evidence>
<dbReference type="STRING" id="1798535.A2V68_02185"/>
<evidence type="ECO:0000313" key="10">
    <source>
        <dbReference type="Proteomes" id="UP000176651"/>
    </source>
</evidence>
<dbReference type="Pfam" id="PF02381">
    <property type="entry name" value="MraZ"/>
    <property type="match status" value="2"/>
</dbReference>
<dbReference type="GO" id="GO:0009295">
    <property type="term" value="C:nucleoid"/>
    <property type="evidence" value="ECO:0007669"/>
    <property type="project" value="UniProtKB-SubCell"/>
</dbReference>
<dbReference type="GO" id="GO:0005737">
    <property type="term" value="C:cytoplasm"/>
    <property type="evidence" value="ECO:0007669"/>
    <property type="project" value="UniProtKB-UniRule"/>
</dbReference>
<comment type="caution">
    <text evidence="9">The sequence shown here is derived from an EMBL/GenBank/DDBJ whole genome shotgun (WGS) entry which is preliminary data.</text>
</comment>
<dbReference type="SUPFAM" id="SSF89447">
    <property type="entry name" value="AbrB/MazE/MraZ-like"/>
    <property type="match status" value="1"/>
</dbReference>
<comment type="subcellular location">
    <subcellularLocation>
        <location evidence="7">Cytoplasm</location>
        <location evidence="7">Nucleoid</location>
    </subcellularLocation>
</comment>
<comment type="subunit">
    <text evidence="7">Forms oligomers.</text>
</comment>
<dbReference type="InterPro" id="IPR038619">
    <property type="entry name" value="MraZ_sf"/>
</dbReference>
<evidence type="ECO:0000259" key="8">
    <source>
        <dbReference type="PROSITE" id="PS51740"/>
    </source>
</evidence>
<sequence>MFIGEYTHSIDDKGRLAIPIKFRGALAAGAVVTKGLDGCLFLYTKDEWDKLVERISAMPFSQSNARAFSRLMLAGAMDVLPDKQGRVNLPKYLAAYAGIKSNVIVAGLFNRLEIWDSKAWQEYKKKTEKDSEAMAEQLFI</sequence>
<dbReference type="PANTHER" id="PTHR34701">
    <property type="entry name" value="TRANSCRIPTIONAL REGULATOR MRAZ"/>
    <property type="match status" value="1"/>
</dbReference>
<evidence type="ECO:0000256" key="2">
    <source>
        <dbReference type="ARBA" id="ARBA00022490"/>
    </source>
</evidence>
<comment type="similarity">
    <text evidence="7">Belongs to the MraZ family.</text>
</comment>
<reference evidence="9 10" key="1">
    <citation type="journal article" date="2016" name="Nat. Commun.">
        <title>Thousands of microbial genomes shed light on interconnected biogeochemical processes in an aquifer system.</title>
        <authorList>
            <person name="Anantharaman K."/>
            <person name="Brown C.T."/>
            <person name="Hug L.A."/>
            <person name="Sharon I."/>
            <person name="Castelle C.J."/>
            <person name="Probst A.J."/>
            <person name="Thomas B.C."/>
            <person name="Singh A."/>
            <person name="Wilkins M.J."/>
            <person name="Karaoz U."/>
            <person name="Brodie E.L."/>
            <person name="Williams K.H."/>
            <person name="Hubbard S.S."/>
            <person name="Banfield J.F."/>
        </authorList>
    </citation>
    <scope>NUCLEOTIDE SEQUENCE [LARGE SCALE GENOMIC DNA]</scope>
</reference>
<dbReference type="InterPro" id="IPR035644">
    <property type="entry name" value="MraZ_C"/>
</dbReference>
<dbReference type="CDD" id="cd16321">
    <property type="entry name" value="MraZ_C"/>
    <property type="match status" value="1"/>
</dbReference>
<feature type="domain" description="SpoVT-AbrB" evidence="8">
    <location>
        <begin position="5"/>
        <end position="47"/>
    </location>
</feature>
<dbReference type="NCBIfam" id="TIGR00242">
    <property type="entry name" value="division/cell wall cluster transcriptional repressor MraZ"/>
    <property type="match status" value="1"/>
</dbReference>
<evidence type="ECO:0000313" key="9">
    <source>
        <dbReference type="EMBL" id="OGB74121.1"/>
    </source>
</evidence>
<dbReference type="CDD" id="cd16320">
    <property type="entry name" value="MraZ_N"/>
    <property type="match status" value="1"/>
</dbReference>
<protein>
    <recommendedName>
        <fullName evidence="1 7">Transcriptional regulator MraZ</fullName>
    </recommendedName>
</protein>
<keyword evidence="2 7" id="KW-0963">Cytoplasm</keyword>
<dbReference type="InterPro" id="IPR037914">
    <property type="entry name" value="SpoVT-AbrB_sf"/>
</dbReference>
<dbReference type="Proteomes" id="UP000176651">
    <property type="component" value="Unassembled WGS sequence"/>
</dbReference>
<keyword evidence="9" id="KW-0131">Cell cycle</keyword>
<dbReference type="GO" id="GO:2000143">
    <property type="term" value="P:negative regulation of DNA-templated transcription initiation"/>
    <property type="evidence" value="ECO:0007669"/>
    <property type="project" value="TreeGrafter"/>
</dbReference>
<dbReference type="EMBL" id="META01000004">
    <property type="protein sequence ID" value="OGB74121.1"/>
    <property type="molecule type" value="Genomic_DNA"/>
</dbReference>
<dbReference type="InterPro" id="IPR003444">
    <property type="entry name" value="MraZ"/>
</dbReference>
<dbReference type="PANTHER" id="PTHR34701:SF1">
    <property type="entry name" value="TRANSCRIPTIONAL REGULATOR MRAZ"/>
    <property type="match status" value="1"/>
</dbReference>
<evidence type="ECO:0000256" key="5">
    <source>
        <dbReference type="ARBA" id="ARBA00023125"/>
    </source>
</evidence>
<dbReference type="GO" id="GO:0051301">
    <property type="term" value="P:cell division"/>
    <property type="evidence" value="ECO:0007669"/>
    <property type="project" value="UniProtKB-KW"/>
</dbReference>
<evidence type="ECO:0000256" key="6">
    <source>
        <dbReference type="ARBA" id="ARBA00023163"/>
    </source>
</evidence>
<evidence type="ECO:0000256" key="3">
    <source>
        <dbReference type="ARBA" id="ARBA00022737"/>
    </source>
</evidence>
<keyword evidence="6 7" id="KW-0804">Transcription</keyword>
<dbReference type="InterPro" id="IPR020603">
    <property type="entry name" value="MraZ_dom"/>
</dbReference>
<evidence type="ECO:0000256" key="1">
    <source>
        <dbReference type="ARBA" id="ARBA00013860"/>
    </source>
</evidence>
<keyword evidence="3" id="KW-0677">Repeat</keyword>
<dbReference type="PROSITE" id="PS51740">
    <property type="entry name" value="SPOVT_ABRB"/>
    <property type="match status" value="1"/>
</dbReference>
<proteinExistence type="inferred from homology"/>